<evidence type="ECO:0000259" key="3">
    <source>
        <dbReference type="Pfam" id="PF22893"/>
    </source>
</evidence>
<keyword evidence="5" id="KW-1185">Reference proteome</keyword>
<dbReference type="STRING" id="767770.A0A1L9NKJ7"/>
<dbReference type="InterPro" id="IPR054464">
    <property type="entry name" value="ULD_fung"/>
</dbReference>
<dbReference type="AlphaFoldDB" id="A0A1L9NKJ7"/>
<feature type="compositionally biased region" description="Polar residues" evidence="2">
    <location>
        <begin position="678"/>
        <end position="690"/>
    </location>
</feature>
<dbReference type="OrthoDB" id="4838614at2759"/>
<keyword evidence="1" id="KW-0175">Coiled coil</keyword>
<dbReference type="Proteomes" id="UP000184304">
    <property type="component" value="Unassembled WGS sequence"/>
</dbReference>
<dbReference type="VEuPathDB" id="FungiDB:ASPTUDRAFT_49511"/>
<feature type="coiled-coil region" evidence="1">
    <location>
        <begin position="755"/>
        <end position="782"/>
    </location>
</feature>
<feature type="region of interest" description="Disordered" evidence="2">
    <location>
        <begin position="1"/>
        <end position="67"/>
    </location>
</feature>
<dbReference type="EMBL" id="KV878177">
    <property type="protein sequence ID" value="OJI89808.1"/>
    <property type="molecule type" value="Genomic_DNA"/>
</dbReference>
<name>A0A1L9NKJ7_ASPTC</name>
<feature type="domain" description="Ubiquitin-like" evidence="3">
    <location>
        <begin position="794"/>
        <end position="868"/>
    </location>
</feature>
<feature type="compositionally biased region" description="Basic and acidic residues" evidence="2">
    <location>
        <begin position="51"/>
        <end position="67"/>
    </location>
</feature>
<evidence type="ECO:0000313" key="4">
    <source>
        <dbReference type="EMBL" id="OJI89808.1"/>
    </source>
</evidence>
<evidence type="ECO:0000256" key="2">
    <source>
        <dbReference type="SAM" id="MobiDB-lite"/>
    </source>
</evidence>
<organism evidence="4 5">
    <name type="scientific">Aspergillus tubingensis (strain CBS 134.48)</name>
    <dbReference type="NCBI Taxonomy" id="767770"/>
    <lineage>
        <taxon>Eukaryota</taxon>
        <taxon>Fungi</taxon>
        <taxon>Dikarya</taxon>
        <taxon>Ascomycota</taxon>
        <taxon>Pezizomycotina</taxon>
        <taxon>Eurotiomycetes</taxon>
        <taxon>Eurotiomycetidae</taxon>
        <taxon>Eurotiales</taxon>
        <taxon>Aspergillaceae</taxon>
        <taxon>Aspergillus</taxon>
        <taxon>Aspergillus subgen. Circumdati</taxon>
    </lineage>
</organism>
<evidence type="ECO:0000313" key="5">
    <source>
        <dbReference type="Proteomes" id="UP000184304"/>
    </source>
</evidence>
<feature type="region of interest" description="Disordered" evidence="2">
    <location>
        <begin position="674"/>
        <end position="724"/>
    </location>
</feature>
<evidence type="ECO:0000256" key="1">
    <source>
        <dbReference type="SAM" id="Coils"/>
    </source>
</evidence>
<proteinExistence type="predicted"/>
<dbReference type="Pfam" id="PF22893">
    <property type="entry name" value="ULD_2"/>
    <property type="match status" value="1"/>
</dbReference>
<dbReference type="OMA" id="DAHASYE"/>
<sequence length="887" mass="101920">MTVNIDIGPSHRASDEEDSSESAVEVAPPSPTGSHEYEDPYEEWADLPLPDEPKPRDKTSRLQRQERSRYWAAAPSYTGVSRQDDCIISSDDNDKDITTHLHLDVDLDLEHELEYLARKNRMGHFKKGIRYFEKRLAPHVDFFPVVAEYADLLLEQGSLGDLHIFISSRLMDPHVNYLEEENILLKTIKAYAEIFTKGALIPALNMTREALNHLATRDHDSMGDSLSTGLKIQLVEVYVRIIVHAAEVSDFLESGPFQSLLHWSISDDGAISMTYEDEQDEDYHDMGLPKNNNHRQNHPQIGAWYRFLLRKGFPWDAYRILRYMLSMLGRLDVYVPNGGFEKFVQLKNISQAGDILLLPEDIQWDDEQLLLAELAQSTLLVGFLSEQCSIETVRIAHSQCFKKSHSLASRIIVQYPHLINTQPYLCWLLLESMRSLSASRQLPKPVNINMTSLLPDRWSWKVFDRLHIFRQRNLIIAEKTEQPKVTDRYFSCKSLETLIESARDLGGYRLERSLLELIFQYSLDWDQCLQTVRGLSRLNQETMNDTCGYLKCLIGEFFFLENYSSPECASLREELYGRFSAFDGSFPFRFDYDTAVLENSDIVFFDNPFLKYMERKVQCLLLSDIGKGIEAELLRLKLSHMVDHHLPSKFQSKLDSTDTYSAYIDHAASAQVPRSAGYRSSNRATSSAGNETYDATPESSGLRQEGPHRMPRLNLQDTQSKKDAGEDIRLSLDRLIQQGRKSERAKATVKLVDGEEAVKQERRRLQEEITRVRRVLLNAEEMARVAEKTSTPLLTLIDPVGREYLLPYNQCRSFEVMEKLIKKIFRSDEILARPIARGDYKFTSIDGDTITRDGWDSAIQPGRTPMIHLVLDLEKEGPIPETRESKH</sequence>
<gene>
    <name evidence="4" type="ORF">ASPTUDRAFT_49511</name>
</gene>
<accession>A0A1L9NKJ7</accession>
<protein>
    <recommendedName>
        <fullName evidence="3">Ubiquitin-like domain-containing protein</fullName>
    </recommendedName>
</protein>
<reference evidence="5" key="1">
    <citation type="journal article" date="2017" name="Genome Biol.">
        <title>Comparative genomics reveals high biological diversity and specific adaptations in the industrially and medically important fungal genus Aspergillus.</title>
        <authorList>
            <person name="de Vries R.P."/>
            <person name="Riley R."/>
            <person name="Wiebenga A."/>
            <person name="Aguilar-Osorio G."/>
            <person name="Amillis S."/>
            <person name="Uchima C.A."/>
            <person name="Anderluh G."/>
            <person name="Asadollahi M."/>
            <person name="Askin M."/>
            <person name="Barry K."/>
            <person name="Battaglia E."/>
            <person name="Bayram O."/>
            <person name="Benocci T."/>
            <person name="Braus-Stromeyer S.A."/>
            <person name="Caldana C."/>
            <person name="Canovas D."/>
            <person name="Cerqueira G.C."/>
            <person name="Chen F."/>
            <person name="Chen W."/>
            <person name="Choi C."/>
            <person name="Clum A."/>
            <person name="Dos Santos R.A."/>
            <person name="Damasio A.R."/>
            <person name="Diallinas G."/>
            <person name="Emri T."/>
            <person name="Fekete E."/>
            <person name="Flipphi M."/>
            <person name="Freyberg S."/>
            <person name="Gallo A."/>
            <person name="Gournas C."/>
            <person name="Habgood R."/>
            <person name="Hainaut M."/>
            <person name="Harispe M.L."/>
            <person name="Henrissat B."/>
            <person name="Hilden K.S."/>
            <person name="Hope R."/>
            <person name="Hossain A."/>
            <person name="Karabika E."/>
            <person name="Karaffa L."/>
            <person name="Karanyi Z."/>
            <person name="Krasevec N."/>
            <person name="Kuo A."/>
            <person name="Kusch H."/>
            <person name="LaButti K."/>
            <person name="Lagendijk E.L."/>
            <person name="Lapidus A."/>
            <person name="Levasseur A."/>
            <person name="Lindquist E."/>
            <person name="Lipzen A."/>
            <person name="Logrieco A.F."/>
            <person name="MacCabe A."/>
            <person name="Maekelae M.R."/>
            <person name="Malavazi I."/>
            <person name="Melin P."/>
            <person name="Meyer V."/>
            <person name="Mielnichuk N."/>
            <person name="Miskei M."/>
            <person name="Molnar A.P."/>
            <person name="Mule G."/>
            <person name="Ngan C.Y."/>
            <person name="Orejas M."/>
            <person name="Orosz E."/>
            <person name="Ouedraogo J.P."/>
            <person name="Overkamp K.M."/>
            <person name="Park H.-S."/>
            <person name="Perrone G."/>
            <person name="Piumi F."/>
            <person name="Punt P.J."/>
            <person name="Ram A.F."/>
            <person name="Ramon A."/>
            <person name="Rauscher S."/>
            <person name="Record E."/>
            <person name="Riano-Pachon D.M."/>
            <person name="Robert V."/>
            <person name="Roehrig J."/>
            <person name="Ruller R."/>
            <person name="Salamov A."/>
            <person name="Salih N.S."/>
            <person name="Samson R.A."/>
            <person name="Sandor E."/>
            <person name="Sanguinetti M."/>
            <person name="Schuetze T."/>
            <person name="Sepcic K."/>
            <person name="Shelest E."/>
            <person name="Sherlock G."/>
            <person name="Sophianopoulou V."/>
            <person name="Squina F.M."/>
            <person name="Sun H."/>
            <person name="Susca A."/>
            <person name="Todd R.B."/>
            <person name="Tsang A."/>
            <person name="Unkles S.E."/>
            <person name="van de Wiele N."/>
            <person name="van Rossen-Uffink D."/>
            <person name="Oliveira J.V."/>
            <person name="Vesth T.C."/>
            <person name="Visser J."/>
            <person name="Yu J.-H."/>
            <person name="Zhou M."/>
            <person name="Andersen M.R."/>
            <person name="Archer D.B."/>
            <person name="Baker S.E."/>
            <person name="Benoit I."/>
            <person name="Brakhage A.A."/>
            <person name="Braus G.H."/>
            <person name="Fischer R."/>
            <person name="Frisvad J.C."/>
            <person name="Goldman G.H."/>
            <person name="Houbraken J."/>
            <person name="Oakley B."/>
            <person name="Pocsi I."/>
            <person name="Scazzocchio C."/>
            <person name="Seiboth B."/>
            <person name="vanKuyk P.A."/>
            <person name="Wortman J."/>
            <person name="Dyer P.S."/>
            <person name="Grigoriev I.V."/>
        </authorList>
    </citation>
    <scope>NUCLEOTIDE SEQUENCE [LARGE SCALE GENOMIC DNA]</scope>
    <source>
        <strain evidence="5">CBS 134.48</strain>
    </source>
</reference>